<sequence length="122" mass="13569">MTITPERDSAPFWQSTSGKLLIQNCISCGENFHYPRTICPFCAGSALAWVECSGRGRIYTYSVTRRGEPYAIAFVTLDEGPRLMTNIVDCDFDRLAIDDPVEVVFHDIDGTATPMFRPAARG</sequence>
<evidence type="ECO:0000313" key="4">
    <source>
        <dbReference type="Proteomes" id="UP001247754"/>
    </source>
</evidence>
<evidence type="ECO:0000259" key="2">
    <source>
        <dbReference type="Pfam" id="PF12172"/>
    </source>
</evidence>
<dbReference type="Pfam" id="PF01796">
    <property type="entry name" value="OB_ChsH2_C"/>
    <property type="match status" value="1"/>
</dbReference>
<evidence type="ECO:0000313" key="3">
    <source>
        <dbReference type="EMBL" id="MDR5651212.1"/>
    </source>
</evidence>
<dbReference type="EMBL" id="JAVKPH010000001">
    <property type="protein sequence ID" value="MDR5651212.1"/>
    <property type="molecule type" value="Genomic_DNA"/>
</dbReference>
<feature type="domain" description="ChsH2 rubredoxin-like zinc ribbon" evidence="2">
    <location>
        <begin position="17"/>
        <end position="47"/>
    </location>
</feature>
<gene>
    <name evidence="3" type="ORF">RGD00_01220</name>
</gene>
<comment type="caution">
    <text evidence="3">The sequence shown here is derived from an EMBL/GenBank/DDBJ whole genome shotgun (WGS) entry which is preliminary data.</text>
</comment>
<dbReference type="PANTHER" id="PTHR34075:SF5">
    <property type="entry name" value="BLR3430 PROTEIN"/>
    <property type="match status" value="1"/>
</dbReference>
<name>A0ABU1F409_9RHOB</name>
<dbReference type="InterPro" id="IPR052513">
    <property type="entry name" value="Thioester_dehydratase-like"/>
</dbReference>
<dbReference type="InterPro" id="IPR022002">
    <property type="entry name" value="ChsH2_Znr"/>
</dbReference>
<protein>
    <submittedName>
        <fullName evidence="3">OB-fold domain-containing protein</fullName>
    </submittedName>
</protein>
<dbReference type="Gene3D" id="6.10.30.10">
    <property type="match status" value="1"/>
</dbReference>
<dbReference type="InterPro" id="IPR002878">
    <property type="entry name" value="ChsH2_C"/>
</dbReference>
<proteinExistence type="predicted"/>
<dbReference type="SUPFAM" id="SSF50249">
    <property type="entry name" value="Nucleic acid-binding proteins"/>
    <property type="match status" value="1"/>
</dbReference>
<feature type="domain" description="ChsH2 C-terminal OB-fold" evidence="1">
    <location>
        <begin position="49"/>
        <end position="106"/>
    </location>
</feature>
<dbReference type="PANTHER" id="PTHR34075">
    <property type="entry name" value="BLR3430 PROTEIN"/>
    <property type="match status" value="1"/>
</dbReference>
<evidence type="ECO:0000259" key="1">
    <source>
        <dbReference type="Pfam" id="PF01796"/>
    </source>
</evidence>
<dbReference type="Pfam" id="PF12172">
    <property type="entry name" value="zf-ChsH2"/>
    <property type="match status" value="1"/>
</dbReference>
<dbReference type="InterPro" id="IPR012340">
    <property type="entry name" value="NA-bd_OB-fold"/>
</dbReference>
<keyword evidence="4" id="KW-1185">Reference proteome</keyword>
<dbReference type="RefSeq" id="WP_310455285.1">
    <property type="nucleotide sequence ID" value="NZ_JAVKPH010000001.1"/>
</dbReference>
<accession>A0ABU1F409</accession>
<dbReference type="Proteomes" id="UP001247754">
    <property type="component" value="Unassembled WGS sequence"/>
</dbReference>
<reference evidence="3 4" key="1">
    <citation type="submission" date="2023-09" db="EMBL/GenBank/DDBJ databases">
        <title>Xinfangfangia sedmenti sp. nov., isolated the sedment.</title>
        <authorList>
            <person name="Xu L."/>
        </authorList>
    </citation>
    <scope>NUCLEOTIDE SEQUENCE [LARGE SCALE GENOMIC DNA]</scope>
    <source>
        <strain evidence="3 4">LG-4</strain>
    </source>
</reference>
<organism evidence="3 4">
    <name type="scientific">Ruixingdingia sedimenti</name>
    <dbReference type="NCBI Taxonomy" id="3073604"/>
    <lineage>
        <taxon>Bacteria</taxon>
        <taxon>Pseudomonadati</taxon>
        <taxon>Pseudomonadota</taxon>
        <taxon>Alphaproteobacteria</taxon>
        <taxon>Rhodobacterales</taxon>
        <taxon>Paracoccaceae</taxon>
        <taxon>Ruixingdingia</taxon>
    </lineage>
</organism>